<evidence type="ECO:0000313" key="2">
    <source>
        <dbReference type="Proteomes" id="UP000234341"/>
    </source>
</evidence>
<dbReference type="Proteomes" id="UP000234341">
    <property type="component" value="Unassembled WGS sequence"/>
</dbReference>
<protein>
    <recommendedName>
        <fullName evidence="3">HEPN domain-containing protein</fullName>
    </recommendedName>
</protein>
<comment type="caution">
    <text evidence="1">The sequence shown here is derived from an EMBL/GenBank/DDBJ whole genome shotgun (WGS) entry which is preliminary data.</text>
</comment>
<proteinExistence type="predicted"/>
<dbReference type="OrthoDB" id="8967103at2"/>
<name>A0A2N5C922_9BURK</name>
<reference evidence="1 2" key="1">
    <citation type="submission" date="2017-12" db="EMBL/GenBank/DDBJ databases">
        <title>Genome sequence of the active heterotrophic nitrifier-denitrifier, Cupriavidus pauculus UM1.</title>
        <authorList>
            <person name="Putonti C."/>
            <person name="Castignetti D."/>
        </authorList>
    </citation>
    <scope>NUCLEOTIDE SEQUENCE [LARGE SCALE GENOMIC DNA]</scope>
    <source>
        <strain evidence="1 2">UM1</strain>
    </source>
</reference>
<evidence type="ECO:0000313" key="1">
    <source>
        <dbReference type="EMBL" id="PLP98712.1"/>
    </source>
</evidence>
<accession>A0A2N5C922</accession>
<dbReference type="Gene3D" id="1.20.120.330">
    <property type="entry name" value="Nucleotidyltransferases domain 2"/>
    <property type="match status" value="1"/>
</dbReference>
<gene>
    <name evidence="1" type="ORF">CYJ10_20645</name>
</gene>
<dbReference type="AlphaFoldDB" id="A0A2N5C922"/>
<evidence type="ECO:0008006" key="3">
    <source>
        <dbReference type="Google" id="ProtNLM"/>
    </source>
</evidence>
<organism evidence="1 2">
    <name type="scientific">Cupriavidus pauculus</name>
    <dbReference type="NCBI Taxonomy" id="82633"/>
    <lineage>
        <taxon>Bacteria</taxon>
        <taxon>Pseudomonadati</taxon>
        <taxon>Pseudomonadota</taxon>
        <taxon>Betaproteobacteria</taxon>
        <taxon>Burkholderiales</taxon>
        <taxon>Burkholderiaceae</taxon>
        <taxon>Cupriavidus</taxon>
    </lineage>
</organism>
<dbReference type="EMBL" id="PJRP01000010">
    <property type="protein sequence ID" value="PLP98712.1"/>
    <property type="molecule type" value="Genomic_DNA"/>
</dbReference>
<dbReference type="RefSeq" id="WP_101683325.1">
    <property type="nucleotide sequence ID" value="NZ_PJRP01000010.1"/>
</dbReference>
<sequence>MSVGAGEILRCAAVIAEAAHGEANFRSAISRCYYAAYHAAYAWHCALPAPGSGGFRKTGKHETLVNQLYHPGVRREHPGYWRSIALARMLNRGRLLRLQADYRIEAEVDRGQMLGAVANAAMIVRQCGG</sequence>